<sequence length="123" mass="14071">MDVFMQGLCKEEIKDELAISLSLNSLKDLENLATRIYLCLTERRRETSHKEVQSTFLRGIGPRLLDGNNPSSPERSSDPEPMQLGRCQRQKVLKEDYSVFAFTAVTRVIGSLNVRRKVREDPC</sequence>
<proteinExistence type="predicted"/>
<protein>
    <submittedName>
        <fullName evidence="2">Uncharacterized protein</fullName>
    </submittedName>
</protein>
<accession>A0ABV0WP75</accession>
<comment type="caution">
    <text evidence="2">The sequence shown here is derived from an EMBL/GenBank/DDBJ whole genome shotgun (WGS) entry which is preliminary data.</text>
</comment>
<evidence type="ECO:0000256" key="1">
    <source>
        <dbReference type="SAM" id="MobiDB-lite"/>
    </source>
</evidence>
<feature type="region of interest" description="Disordered" evidence="1">
    <location>
        <begin position="58"/>
        <end position="87"/>
    </location>
</feature>
<evidence type="ECO:0000313" key="2">
    <source>
        <dbReference type="EMBL" id="MEQ2270683.1"/>
    </source>
</evidence>
<name>A0ABV0WP75_9TELE</name>
<dbReference type="Proteomes" id="UP001444071">
    <property type="component" value="Unassembled WGS sequence"/>
</dbReference>
<organism evidence="2 3">
    <name type="scientific">Xenotaenia resolanae</name>
    <dbReference type="NCBI Taxonomy" id="208358"/>
    <lineage>
        <taxon>Eukaryota</taxon>
        <taxon>Metazoa</taxon>
        <taxon>Chordata</taxon>
        <taxon>Craniata</taxon>
        <taxon>Vertebrata</taxon>
        <taxon>Euteleostomi</taxon>
        <taxon>Actinopterygii</taxon>
        <taxon>Neopterygii</taxon>
        <taxon>Teleostei</taxon>
        <taxon>Neoteleostei</taxon>
        <taxon>Acanthomorphata</taxon>
        <taxon>Ovalentaria</taxon>
        <taxon>Atherinomorphae</taxon>
        <taxon>Cyprinodontiformes</taxon>
        <taxon>Goodeidae</taxon>
        <taxon>Xenotaenia</taxon>
    </lineage>
</organism>
<evidence type="ECO:0000313" key="3">
    <source>
        <dbReference type="Proteomes" id="UP001444071"/>
    </source>
</evidence>
<reference evidence="2 3" key="1">
    <citation type="submission" date="2021-06" db="EMBL/GenBank/DDBJ databases">
        <authorList>
            <person name="Palmer J.M."/>
        </authorList>
    </citation>
    <scope>NUCLEOTIDE SEQUENCE [LARGE SCALE GENOMIC DNA]</scope>
    <source>
        <strain evidence="2 3">XR_2019</strain>
        <tissue evidence="2">Muscle</tissue>
    </source>
</reference>
<keyword evidence="3" id="KW-1185">Reference proteome</keyword>
<dbReference type="EMBL" id="JAHRIM010060318">
    <property type="protein sequence ID" value="MEQ2270683.1"/>
    <property type="molecule type" value="Genomic_DNA"/>
</dbReference>
<gene>
    <name evidence="2" type="ORF">XENORESO_008316</name>
</gene>